<keyword evidence="2" id="KW-1185">Reference proteome</keyword>
<proteinExistence type="predicted"/>
<dbReference type="CDD" id="cd18687">
    <property type="entry name" value="PIN_VapC-like"/>
    <property type="match status" value="1"/>
</dbReference>
<dbReference type="InterPro" id="IPR029060">
    <property type="entry name" value="PIN-like_dom_sf"/>
</dbReference>
<gene>
    <name evidence="1" type="ORF">Pla100_29240</name>
</gene>
<dbReference type="RefSeq" id="WP_146578360.1">
    <property type="nucleotide sequence ID" value="NZ_SJPM01000005.1"/>
</dbReference>
<evidence type="ECO:0008006" key="3">
    <source>
        <dbReference type="Google" id="ProtNLM"/>
    </source>
</evidence>
<organism evidence="1 2">
    <name type="scientific">Neorhodopirellula pilleata</name>
    <dbReference type="NCBI Taxonomy" id="2714738"/>
    <lineage>
        <taxon>Bacteria</taxon>
        <taxon>Pseudomonadati</taxon>
        <taxon>Planctomycetota</taxon>
        <taxon>Planctomycetia</taxon>
        <taxon>Pirellulales</taxon>
        <taxon>Pirellulaceae</taxon>
        <taxon>Neorhodopirellula</taxon>
    </lineage>
</organism>
<dbReference type="OrthoDB" id="5625074at2"/>
<protein>
    <recommendedName>
        <fullName evidence="3">PIN domain-containing protein</fullName>
    </recommendedName>
</protein>
<accession>A0A5C6A8X7</accession>
<dbReference type="AlphaFoldDB" id="A0A5C6A8X7"/>
<comment type="caution">
    <text evidence="1">The sequence shown here is derived from an EMBL/GenBank/DDBJ whole genome shotgun (WGS) entry which is preliminary data.</text>
</comment>
<evidence type="ECO:0000313" key="2">
    <source>
        <dbReference type="Proteomes" id="UP000316213"/>
    </source>
</evidence>
<dbReference type="SUPFAM" id="SSF88723">
    <property type="entry name" value="PIN domain-like"/>
    <property type="match status" value="1"/>
</dbReference>
<reference evidence="1 2" key="1">
    <citation type="submission" date="2019-02" db="EMBL/GenBank/DDBJ databases">
        <title>Deep-cultivation of Planctomycetes and their phenomic and genomic characterization uncovers novel biology.</title>
        <authorList>
            <person name="Wiegand S."/>
            <person name="Jogler M."/>
            <person name="Boedeker C."/>
            <person name="Pinto D."/>
            <person name="Vollmers J."/>
            <person name="Rivas-Marin E."/>
            <person name="Kohn T."/>
            <person name="Peeters S.H."/>
            <person name="Heuer A."/>
            <person name="Rast P."/>
            <person name="Oberbeckmann S."/>
            <person name="Bunk B."/>
            <person name="Jeske O."/>
            <person name="Meyerdierks A."/>
            <person name="Storesund J.E."/>
            <person name="Kallscheuer N."/>
            <person name="Luecker S."/>
            <person name="Lage O.M."/>
            <person name="Pohl T."/>
            <person name="Merkel B.J."/>
            <person name="Hornburger P."/>
            <person name="Mueller R.-W."/>
            <person name="Bruemmer F."/>
            <person name="Labrenz M."/>
            <person name="Spormann A.M."/>
            <person name="Op Den Camp H."/>
            <person name="Overmann J."/>
            <person name="Amann R."/>
            <person name="Jetten M.S.M."/>
            <person name="Mascher T."/>
            <person name="Medema M.H."/>
            <person name="Devos D.P."/>
            <person name="Kaster A.-K."/>
            <person name="Ovreas L."/>
            <person name="Rohde M."/>
            <person name="Galperin M.Y."/>
            <person name="Jogler C."/>
        </authorList>
    </citation>
    <scope>NUCLEOTIDE SEQUENCE [LARGE SCALE GENOMIC DNA]</scope>
    <source>
        <strain evidence="1 2">Pla100</strain>
    </source>
</reference>
<evidence type="ECO:0000313" key="1">
    <source>
        <dbReference type="EMBL" id="TWT96444.1"/>
    </source>
</evidence>
<dbReference type="Proteomes" id="UP000316213">
    <property type="component" value="Unassembled WGS sequence"/>
</dbReference>
<sequence>METVYLETTVVGTIASRDQPDPIMLARQLSTRKWWADASVRFDLKISDLVIAECSAGDPIAAAERLAVVAGIELVTPREDAELLAEALMLGKAVPESEPRDAAHIALAAVHGLTYLVTWNFKHILNPHLQRRIGDICRESGFTPATICTPEQLLESYDNP</sequence>
<name>A0A5C6A8X7_9BACT</name>
<dbReference type="EMBL" id="SJPM01000005">
    <property type="protein sequence ID" value="TWT96444.1"/>
    <property type="molecule type" value="Genomic_DNA"/>
</dbReference>